<organism evidence="2 3">
    <name type="scientific">Mikania micrantha</name>
    <name type="common">bitter vine</name>
    <dbReference type="NCBI Taxonomy" id="192012"/>
    <lineage>
        <taxon>Eukaryota</taxon>
        <taxon>Viridiplantae</taxon>
        <taxon>Streptophyta</taxon>
        <taxon>Embryophyta</taxon>
        <taxon>Tracheophyta</taxon>
        <taxon>Spermatophyta</taxon>
        <taxon>Magnoliopsida</taxon>
        <taxon>eudicotyledons</taxon>
        <taxon>Gunneridae</taxon>
        <taxon>Pentapetalae</taxon>
        <taxon>asterids</taxon>
        <taxon>campanulids</taxon>
        <taxon>Asterales</taxon>
        <taxon>Asteraceae</taxon>
        <taxon>Asteroideae</taxon>
        <taxon>Heliantheae alliance</taxon>
        <taxon>Eupatorieae</taxon>
        <taxon>Mikania</taxon>
    </lineage>
</organism>
<comment type="caution">
    <text evidence="2">The sequence shown here is derived from an EMBL/GenBank/DDBJ whole genome shotgun (WGS) entry which is preliminary data.</text>
</comment>
<sequence>MIVIRVIGHVSLGSDTQSYPFYTAYTSISGGTHQDGEGLQSKGNAKFKICRGGHDTRPCPKLADDSQEQAKYAGNFNRGPGNAYGKSYNSGGRNQPDFTWKNGSLSGFNQHPHEQSGVTDERMARLEELMVQQM</sequence>
<dbReference type="EMBL" id="SZYD01000004">
    <property type="protein sequence ID" value="KAD6454197.1"/>
    <property type="molecule type" value="Genomic_DNA"/>
</dbReference>
<feature type="region of interest" description="Disordered" evidence="1">
    <location>
        <begin position="73"/>
        <end position="98"/>
    </location>
</feature>
<keyword evidence="3" id="KW-1185">Reference proteome</keyword>
<proteinExistence type="predicted"/>
<protein>
    <submittedName>
        <fullName evidence="2">Uncharacterized protein</fullName>
    </submittedName>
</protein>
<evidence type="ECO:0000313" key="2">
    <source>
        <dbReference type="EMBL" id="KAD6454197.1"/>
    </source>
</evidence>
<dbReference type="Proteomes" id="UP000326396">
    <property type="component" value="Linkage Group LG12"/>
</dbReference>
<reference evidence="2 3" key="1">
    <citation type="submission" date="2019-05" db="EMBL/GenBank/DDBJ databases">
        <title>Mikania micrantha, genome provides insights into the molecular mechanism of rapid growth.</title>
        <authorList>
            <person name="Liu B."/>
        </authorList>
    </citation>
    <scope>NUCLEOTIDE SEQUENCE [LARGE SCALE GENOMIC DNA]</scope>
    <source>
        <strain evidence="2">NLD-2019</strain>
        <tissue evidence="2">Leaf</tissue>
    </source>
</reference>
<evidence type="ECO:0000313" key="3">
    <source>
        <dbReference type="Proteomes" id="UP000326396"/>
    </source>
</evidence>
<gene>
    <name evidence="2" type="ORF">E3N88_08903</name>
</gene>
<name>A0A5N6PII4_9ASTR</name>
<accession>A0A5N6PII4</accession>
<feature type="compositionally biased region" description="Polar residues" evidence="1">
    <location>
        <begin position="87"/>
        <end position="98"/>
    </location>
</feature>
<dbReference type="AlphaFoldDB" id="A0A5N6PII4"/>
<evidence type="ECO:0000256" key="1">
    <source>
        <dbReference type="SAM" id="MobiDB-lite"/>
    </source>
</evidence>
<dbReference type="OrthoDB" id="1305902at2759"/>